<dbReference type="AlphaFoldDB" id="Q08VP0"/>
<evidence type="ECO:0000313" key="4">
    <source>
        <dbReference type="Proteomes" id="UP000032702"/>
    </source>
</evidence>
<dbReference type="Proteomes" id="UP000001351">
    <property type="component" value="Chromosome"/>
</dbReference>
<evidence type="ECO:0000313" key="2">
    <source>
        <dbReference type="EMBL" id="EAU64560.1"/>
    </source>
</evidence>
<dbReference type="HOGENOM" id="CLU_1244217_0_0_7"/>
<dbReference type="CDD" id="cd02440">
    <property type="entry name" value="AdoMet_MTases"/>
    <property type="match status" value="1"/>
</dbReference>
<name>Q08VP0_STIAD</name>
<gene>
    <name evidence="1" type="ordered locus">STAUR_6079</name>
    <name evidence="2" type="ORF">STIAU_6300</name>
</gene>
<organism evidence="2 4">
    <name type="scientific">Stigmatella aurantiaca (strain DW4/3-1)</name>
    <dbReference type="NCBI Taxonomy" id="378806"/>
    <lineage>
        <taxon>Bacteria</taxon>
        <taxon>Pseudomonadati</taxon>
        <taxon>Myxococcota</taxon>
        <taxon>Myxococcia</taxon>
        <taxon>Myxococcales</taxon>
        <taxon>Cystobacterineae</taxon>
        <taxon>Archangiaceae</taxon>
        <taxon>Stigmatella</taxon>
    </lineage>
</organism>
<dbReference type="KEGG" id="sur:STAUR_6079"/>
<dbReference type="EC" id="2.1.1.64" evidence="2"/>
<dbReference type="PANTHER" id="PTHR42912">
    <property type="entry name" value="METHYLTRANSFERASE"/>
    <property type="match status" value="1"/>
</dbReference>
<dbReference type="eggNOG" id="COG2227">
    <property type="taxonomic scope" value="Bacteria"/>
</dbReference>
<dbReference type="InterPro" id="IPR029063">
    <property type="entry name" value="SAM-dependent_MTases_sf"/>
</dbReference>
<accession>Q08VP0</accession>
<reference evidence="2 4" key="1">
    <citation type="submission" date="2006-04" db="EMBL/GenBank/DDBJ databases">
        <authorList>
            <person name="Nierman W.C."/>
        </authorList>
    </citation>
    <scope>NUCLEOTIDE SEQUENCE [LARGE SCALE GENOMIC DNA]</scope>
    <source>
        <strain evidence="2 4">DW4/3-1</strain>
    </source>
</reference>
<dbReference type="InterPro" id="IPR050508">
    <property type="entry name" value="Methyltransf_Superfamily"/>
</dbReference>
<keyword evidence="3" id="KW-1185">Reference proteome</keyword>
<dbReference type="RefSeq" id="WP_002616428.1">
    <property type="nucleotide sequence ID" value="NC_014623.1"/>
</dbReference>
<dbReference type="PANTHER" id="PTHR42912:SF93">
    <property type="entry name" value="N6-ADENOSINE-METHYLTRANSFERASE TMT1A"/>
    <property type="match status" value="1"/>
</dbReference>
<dbReference type="Pfam" id="PF13489">
    <property type="entry name" value="Methyltransf_23"/>
    <property type="match status" value="1"/>
</dbReference>
<keyword evidence="2" id="KW-0489">Methyltransferase</keyword>
<dbReference type="OrthoDB" id="9813311at2"/>
<dbReference type="Proteomes" id="UP000032702">
    <property type="component" value="Unassembled WGS sequence"/>
</dbReference>
<dbReference type="GO" id="GO:0061542">
    <property type="term" value="F:3-demethylubiquinol 3-O-methyltransferase activity"/>
    <property type="evidence" value="ECO:0007669"/>
    <property type="project" value="UniProtKB-EC"/>
</dbReference>
<evidence type="ECO:0000313" key="1">
    <source>
        <dbReference type="EMBL" id="ADO73838.1"/>
    </source>
</evidence>
<reference evidence="1 3" key="2">
    <citation type="journal article" date="2011" name="Mol. Biol. Evol.">
        <title>Comparative genomic analysis of fruiting body formation in Myxococcales.</title>
        <authorList>
            <person name="Huntley S."/>
            <person name="Hamann N."/>
            <person name="Wegener-Feldbrugge S."/>
            <person name="Treuner-Lange A."/>
            <person name="Kube M."/>
            <person name="Reinhardt R."/>
            <person name="Klages S."/>
            <person name="Muller R."/>
            <person name="Ronning C.M."/>
            <person name="Nierman W.C."/>
            <person name="Sogaard-Andersen L."/>
        </authorList>
    </citation>
    <scope>NUCLEOTIDE SEQUENCE [LARGE SCALE GENOMIC DNA]</scope>
    <source>
        <strain evidence="1 3">DW4/3-1</strain>
    </source>
</reference>
<dbReference type="EMBL" id="CP002271">
    <property type="protein sequence ID" value="ADO73838.1"/>
    <property type="molecule type" value="Genomic_DNA"/>
</dbReference>
<keyword evidence="2" id="KW-0808">Transferase</keyword>
<dbReference type="Gene3D" id="3.40.50.150">
    <property type="entry name" value="Vaccinia Virus protein VP39"/>
    <property type="match status" value="1"/>
</dbReference>
<protein>
    <submittedName>
        <fullName evidence="2">3-demethylubiquinone-9 3-methyltransferase</fullName>
        <ecNumber evidence="2">2.1.1.64</ecNumber>
    </submittedName>
    <submittedName>
        <fullName evidence="1">Methyltransferase type 11 family protein</fullName>
    </submittedName>
</protein>
<proteinExistence type="predicted"/>
<dbReference type="GO" id="GO:0032259">
    <property type="term" value="P:methylation"/>
    <property type="evidence" value="ECO:0007669"/>
    <property type="project" value="UniProtKB-KW"/>
</dbReference>
<keyword evidence="2" id="KW-0830">Ubiquinone</keyword>
<evidence type="ECO:0000313" key="3">
    <source>
        <dbReference type="Proteomes" id="UP000001351"/>
    </source>
</evidence>
<sequence length="227" mass="24651">MSASLGRALALFSALPATERFHVRARAFSAPLEAVARRVPPGATVADVGCGHGLLSALLALEEPAREVFGVDPDARKVRWAATGPGRLPNVHIEVGTVERLAAEREGQFDAAVVCDVLYLLPEARWLEFLSTARRLLRPGGSLLLKEAEGDGSWKHYKCLAQEWVMVTLLRRTKAGGALALKPRETLQALLRQAGFEVDETVELDAGYSTPHILYRARVPGEPSSPR</sequence>
<dbReference type="EMBL" id="AAMD01000112">
    <property type="protein sequence ID" value="EAU64560.1"/>
    <property type="molecule type" value="Genomic_DNA"/>
</dbReference>
<dbReference type="SUPFAM" id="SSF53335">
    <property type="entry name" value="S-adenosyl-L-methionine-dependent methyltransferases"/>
    <property type="match status" value="1"/>
</dbReference>
<dbReference type="STRING" id="378806.STAUR_6079"/>